<feature type="transmembrane region" description="Helical" evidence="1">
    <location>
        <begin position="332"/>
        <end position="358"/>
    </location>
</feature>
<comment type="caution">
    <text evidence="3">The sequence shown here is derived from an EMBL/GenBank/DDBJ whole genome shotgun (WGS) entry which is preliminary data.</text>
</comment>
<protein>
    <submittedName>
        <fullName evidence="3">35636_t:CDS:1</fullName>
    </submittedName>
</protein>
<dbReference type="PANTHER" id="PTHR31145">
    <property type="entry name" value="INTEGRAL MEMBRANE PROTEIN (AFU_ORTHOLOGUE AFUA_7G01610)"/>
    <property type="match status" value="1"/>
</dbReference>
<feature type="transmembrane region" description="Helical" evidence="1">
    <location>
        <begin position="370"/>
        <end position="399"/>
    </location>
</feature>
<dbReference type="InterPro" id="IPR040241">
    <property type="entry name" value="TRP_Flc/Pkd2-like"/>
</dbReference>
<keyword evidence="1" id="KW-0812">Transmembrane</keyword>
<name>A0ABN7VNA8_GIGMA</name>
<dbReference type="Proteomes" id="UP000789901">
    <property type="component" value="Unassembled WGS sequence"/>
</dbReference>
<proteinExistence type="predicted"/>
<sequence length="549" mass="60796">VATNPVQQPVVEKRQSSNTITVPVGSTSKIPTYNVMNCGGSLDITNFEIFIMNVAAGSSKISFLIDINTSMNLDGIKGFGEAYRDLPDVTCYSDHSKGLAANPNMGDCTFVKTQPTVRINSTYTLSAILSGTPGSPANLSLFYDAPLASLYNASLVAAISFVVFSYLISKAGFVKSGSADKFLPDAYDYGLSTSVNGHDHRKYKSETGHDNIATTDGTKKSCACAPRLADITSAPSIYDIFRAAQFFVTTALISIPNLSEFYRDLASKFSWLFGLPNSFNLSYLANIADNGIRVAICKTCYDKSSSNDFCGQNSTTEFNNFAEKISVPSYDLFFLVFIVFLSALVLAICITLFIWVFARFSVCLYNKWKILQMIAANCLYFVLGKLCIAVFSLGIMTICSVKILSDLYKNDSDLFKKSNHSYIYGALYTQYKEDSAIKNSRIWFFIVMVSYDFSRAVITGLAPNYKIIQSAGLTATELILLLLFCYFKPFKTGLMNGLHICTSVLRLLISLLLIIFIFVHIEPLELFTTIRNSFCKKKEIENENNENND</sequence>
<feature type="non-terminal residue" evidence="3">
    <location>
        <position position="1"/>
    </location>
</feature>
<dbReference type="PANTHER" id="PTHR31145:SF6">
    <property type="entry name" value="INTEGRAL MEMBRANE PROTEIN (AFU_ORTHOLOGUE AFUA_7G01610)"/>
    <property type="match status" value="1"/>
</dbReference>
<dbReference type="EMBL" id="CAJVQB010018334">
    <property type="protein sequence ID" value="CAG8787309.1"/>
    <property type="molecule type" value="Genomic_DNA"/>
</dbReference>
<reference evidence="3 4" key="1">
    <citation type="submission" date="2021-06" db="EMBL/GenBank/DDBJ databases">
        <authorList>
            <person name="Kallberg Y."/>
            <person name="Tangrot J."/>
            <person name="Rosling A."/>
        </authorList>
    </citation>
    <scope>NUCLEOTIDE SEQUENCE [LARGE SCALE GENOMIC DNA]</scope>
    <source>
        <strain evidence="3 4">120-4 pot B 10/14</strain>
    </source>
</reference>
<feature type="transmembrane region" description="Helical" evidence="1">
    <location>
        <begin position="467"/>
        <end position="486"/>
    </location>
</feature>
<accession>A0ABN7VNA8</accession>
<dbReference type="Pfam" id="PF06011">
    <property type="entry name" value="TRP"/>
    <property type="match status" value="1"/>
</dbReference>
<keyword evidence="1" id="KW-1133">Transmembrane helix</keyword>
<gene>
    <name evidence="3" type="ORF">GMARGA_LOCUS20665</name>
</gene>
<evidence type="ECO:0000313" key="4">
    <source>
        <dbReference type="Proteomes" id="UP000789901"/>
    </source>
</evidence>
<dbReference type="InterPro" id="IPR010308">
    <property type="entry name" value="TRP_C"/>
</dbReference>
<keyword evidence="1" id="KW-0472">Membrane</keyword>
<keyword evidence="4" id="KW-1185">Reference proteome</keyword>
<organism evidence="3 4">
    <name type="scientific">Gigaspora margarita</name>
    <dbReference type="NCBI Taxonomy" id="4874"/>
    <lineage>
        <taxon>Eukaryota</taxon>
        <taxon>Fungi</taxon>
        <taxon>Fungi incertae sedis</taxon>
        <taxon>Mucoromycota</taxon>
        <taxon>Glomeromycotina</taxon>
        <taxon>Glomeromycetes</taxon>
        <taxon>Diversisporales</taxon>
        <taxon>Gigasporaceae</taxon>
        <taxon>Gigaspora</taxon>
    </lineage>
</organism>
<evidence type="ECO:0000256" key="1">
    <source>
        <dbReference type="SAM" id="Phobius"/>
    </source>
</evidence>
<feature type="domain" description="TRP C-terminal" evidence="2">
    <location>
        <begin position="373"/>
        <end position="517"/>
    </location>
</feature>
<feature type="transmembrane region" description="Helical" evidence="1">
    <location>
        <begin position="498"/>
        <end position="521"/>
    </location>
</feature>
<evidence type="ECO:0000313" key="3">
    <source>
        <dbReference type="EMBL" id="CAG8787309.1"/>
    </source>
</evidence>
<evidence type="ECO:0000259" key="2">
    <source>
        <dbReference type="Pfam" id="PF06011"/>
    </source>
</evidence>